<accession>A0A6P8I3B0</accession>
<sequence length="398" mass="43998">MKLLIFALFVASVSAGSFKVGTIKCTFGPSYWCQNYKTAKECDAVKHCQDNVWKVKVSSNATCDECVAVLTFLKKEIMNPDFEKTVEGYLEQVCSSFGALADECKAIIEQYAPLIFQELANLMGDPKEDCTKLGLCAASKEKIMATILRKAMPSKLVASLKTKKRHVLKSKYPIKASAECILCEFIAKELDQMLGNNATQQEIIAALDKVCSFLPSTIRTQCTSFIDEYGPVILQILSQELNPSLICTTLGLCASKEHMSAMMKPHRLRIGNQETCEICTIVMTYLKSLLKDNATEDEIIADLEKVCNYLPAQIASECNAIVKEYGKEVLELIANADAKTLCTEIGLCTSNMKMSSMKLKSANKPLSNKCYLGASFWCANQKNAVMCNAVAFCKKHAW</sequence>
<name>A0A6P8I3B0_ACTTE</name>
<dbReference type="PROSITE" id="PS50015">
    <property type="entry name" value="SAP_B"/>
    <property type="match status" value="3"/>
</dbReference>
<dbReference type="Pfam" id="PF05184">
    <property type="entry name" value="SapB_1"/>
    <property type="match status" value="3"/>
</dbReference>
<evidence type="ECO:0000313" key="11">
    <source>
        <dbReference type="RefSeq" id="XP_031562328.1"/>
    </source>
</evidence>
<feature type="signal peptide" evidence="7">
    <location>
        <begin position="1"/>
        <end position="15"/>
    </location>
</feature>
<evidence type="ECO:0000259" key="9">
    <source>
        <dbReference type="PROSITE" id="PS51110"/>
    </source>
</evidence>
<dbReference type="OrthoDB" id="69496at2759"/>
<evidence type="ECO:0000256" key="2">
    <source>
        <dbReference type="ARBA" id="ARBA00022525"/>
    </source>
</evidence>
<dbReference type="SUPFAM" id="SSF47862">
    <property type="entry name" value="Saposin"/>
    <property type="match status" value="4"/>
</dbReference>
<dbReference type="SMART" id="SM00741">
    <property type="entry name" value="SapB"/>
    <property type="match status" value="3"/>
</dbReference>
<feature type="domain" description="Saposin A-type" evidence="9">
    <location>
        <begin position="18"/>
        <end position="58"/>
    </location>
</feature>
<dbReference type="InterPro" id="IPR051428">
    <property type="entry name" value="Sphingo_Act-Surfact_Prot"/>
</dbReference>
<evidence type="ECO:0000256" key="4">
    <source>
        <dbReference type="ARBA" id="ARBA00022737"/>
    </source>
</evidence>
<gene>
    <name evidence="11" type="primary">LOC116298099</name>
</gene>
<comment type="subcellular location">
    <subcellularLocation>
        <location evidence="1">Secreted</location>
    </subcellularLocation>
</comment>
<evidence type="ECO:0000256" key="7">
    <source>
        <dbReference type="SAM" id="SignalP"/>
    </source>
</evidence>
<organism evidence="10 11">
    <name type="scientific">Actinia tenebrosa</name>
    <name type="common">Australian red waratah sea anemone</name>
    <dbReference type="NCBI Taxonomy" id="6105"/>
    <lineage>
        <taxon>Eukaryota</taxon>
        <taxon>Metazoa</taxon>
        <taxon>Cnidaria</taxon>
        <taxon>Anthozoa</taxon>
        <taxon>Hexacorallia</taxon>
        <taxon>Actiniaria</taxon>
        <taxon>Actiniidae</taxon>
        <taxon>Actinia</taxon>
    </lineage>
</organism>
<feature type="domain" description="Saposin B-type" evidence="8">
    <location>
        <begin position="59"/>
        <end position="140"/>
    </location>
</feature>
<keyword evidence="3 7" id="KW-0732">Signal</keyword>
<dbReference type="Pfam" id="PF03489">
    <property type="entry name" value="SapB_2"/>
    <property type="match status" value="3"/>
</dbReference>
<evidence type="ECO:0000256" key="6">
    <source>
        <dbReference type="ARBA" id="ARBA00023180"/>
    </source>
</evidence>
<keyword evidence="6" id="KW-0325">Glycoprotein</keyword>
<dbReference type="PROSITE" id="PS51110">
    <property type="entry name" value="SAP_A"/>
    <property type="match status" value="2"/>
</dbReference>
<keyword evidence="10" id="KW-1185">Reference proteome</keyword>
<evidence type="ECO:0000256" key="1">
    <source>
        <dbReference type="ARBA" id="ARBA00004613"/>
    </source>
</evidence>
<keyword evidence="4" id="KW-0677">Repeat</keyword>
<keyword evidence="2" id="KW-0964">Secreted</keyword>
<dbReference type="SMART" id="SM00162">
    <property type="entry name" value="SAPA"/>
    <property type="match status" value="2"/>
</dbReference>
<dbReference type="InterPro" id="IPR007856">
    <property type="entry name" value="SapB_1"/>
</dbReference>
<dbReference type="GO" id="GO:0005576">
    <property type="term" value="C:extracellular region"/>
    <property type="evidence" value="ECO:0007669"/>
    <property type="project" value="UniProtKB-SubCell"/>
</dbReference>
<dbReference type="GO" id="GO:0005764">
    <property type="term" value="C:lysosome"/>
    <property type="evidence" value="ECO:0007669"/>
    <property type="project" value="InterPro"/>
</dbReference>
<feature type="domain" description="Saposin A-type" evidence="9">
    <location>
        <begin position="363"/>
        <end position="398"/>
    </location>
</feature>
<evidence type="ECO:0000256" key="3">
    <source>
        <dbReference type="ARBA" id="ARBA00022729"/>
    </source>
</evidence>
<dbReference type="GO" id="GO:0006665">
    <property type="term" value="P:sphingolipid metabolic process"/>
    <property type="evidence" value="ECO:0007669"/>
    <property type="project" value="InterPro"/>
</dbReference>
<dbReference type="Gene3D" id="1.10.225.10">
    <property type="entry name" value="Saposin-like"/>
    <property type="match status" value="3"/>
</dbReference>
<dbReference type="PANTHER" id="PTHR11480">
    <property type="entry name" value="SAPOSIN-RELATED"/>
    <property type="match status" value="1"/>
</dbReference>
<keyword evidence="5" id="KW-1015">Disulfide bond</keyword>
<dbReference type="InParanoid" id="A0A6P8I3B0"/>
<dbReference type="PANTHER" id="PTHR11480:SF3">
    <property type="entry name" value="BCDNA.GH08312"/>
    <property type="match status" value="1"/>
</dbReference>
<dbReference type="GeneID" id="116298099"/>
<dbReference type="FunFam" id="1.10.225.10:FF:000002">
    <property type="entry name" value="prosaposin isoform X2"/>
    <property type="match status" value="2"/>
</dbReference>
<dbReference type="Pfam" id="PF02199">
    <property type="entry name" value="SapA"/>
    <property type="match status" value="2"/>
</dbReference>
<dbReference type="GO" id="GO:0016020">
    <property type="term" value="C:membrane"/>
    <property type="evidence" value="ECO:0007669"/>
    <property type="project" value="GOC"/>
</dbReference>
<evidence type="ECO:0000259" key="8">
    <source>
        <dbReference type="PROSITE" id="PS50015"/>
    </source>
</evidence>
<feature type="domain" description="Saposin B-type" evidence="8">
    <location>
        <begin position="176"/>
        <end position="257"/>
    </location>
</feature>
<evidence type="ECO:0000313" key="10">
    <source>
        <dbReference type="Proteomes" id="UP000515163"/>
    </source>
</evidence>
<feature type="domain" description="Saposin B-type" evidence="8">
    <location>
        <begin position="272"/>
        <end position="352"/>
    </location>
</feature>
<dbReference type="KEGG" id="aten:116298099"/>
<feature type="chain" id="PRO_5027642157" evidence="7">
    <location>
        <begin position="16"/>
        <end position="398"/>
    </location>
</feature>
<dbReference type="AlphaFoldDB" id="A0A6P8I3B0"/>
<dbReference type="Proteomes" id="UP000515163">
    <property type="component" value="Unplaced"/>
</dbReference>
<dbReference type="FunCoup" id="A0A6P8I3B0">
    <property type="interactions" value="827"/>
</dbReference>
<dbReference type="PRINTS" id="PR01797">
    <property type="entry name" value="SAPOSIN"/>
</dbReference>
<dbReference type="InterPro" id="IPR011001">
    <property type="entry name" value="Saposin-like"/>
</dbReference>
<dbReference type="InterPro" id="IPR008138">
    <property type="entry name" value="SapB_2"/>
</dbReference>
<dbReference type="InterPro" id="IPR003119">
    <property type="entry name" value="SAP_A"/>
</dbReference>
<proteinExistence type="predicted"/>
<dbReference type="InterPro" id="IPR008139">
    <property type="entry name" value="SaposinB_dom"/>
</dbReference>
<reference evidence="11" key="1">
    <citation type="submission" date="2025-08" db="UniProtKB">
        <authorList>
            <consortium name="RefSeq"/>
        </authorList>
    </citation>
    <scope>IDENTIFICATION</scope>
    <source>
        <tissue evidence="11">Tentacle</tissue>
    </source>
</reference>
<evidence type="ECO:0000256" key="5">
    <source>
        <dbReference type="ARBA" id="ARBA00023157"/>
    </source>
</evidence>
<dbReference type="RefSeq" id="XP_031562328.1">
    <property type="nucleotide sequence ID" value="XM_031706468.1"/>
</dbReference>
<dbReference type="InterPro" id="IPR008373">
    <property type="entry name" value="Saposin"/>
</dbReference>
<protein>
    <submittedName>
        <fullName evidence="11">Prosaposin-like</fullName>
    </submittedName>
</protein>